<dbReference type="PANTHER" id="PTHR43396:SF6">
    <property type="entry name" value="ABL201WP"/>
    <property type="match status" value="1"/>
</dbReference>
<dbReference type="Pfam" id="PF00042">
    <property type="entry name" value="Globin"/>
    <property type="match status" value="1"/>
</dbReference>
<keyword evidence="1" id="KW-0349">Heme</keyword>
<comment type="similarity">
    <text evidence="1">Belongs to the globin family.</text>
</comment>
<evidence type="ECO:0000313" key="3">
    <source>
        <dbReference type="EMBL" id="OQK18768.1"/>
    </source>
</evidence>
<keyword evidence="1" id="KW-0561">Oxygen transport</keyword>
<dbReference type="SUPFAM" id="SSF46458">
    <property type="entry name" value="Globin-like"/>
    <property type="match status" value="1"/>
</dbReference>
<dbReference type="PROSITE" id="PS01033">
    <property type="entry name" value="GLOBIN"/>
    <property type="match status" value="1"/>
</dbReference>
<keyword evidence="3" id="KW-0675">Receptor</keyword>
<dbReference type="GO" id="GO:0019825">
    <property type="term" value="F:oxygen binding"/>
    <property type="evidence" value="ECO:0007669"/>
    <property type="project" value="InterPro"/>
</dbReference>
<dbReference type="GO" id="GO:0020037">
    <property type="term" value="F:heme binding"/>
    <property type="evidence" value="ECO:0007669"/>
    <property type="project" value="InterPro"/>
</dbReference>
<keyword evidence="1" id="KW-0479">Metal-binding</keyword>
<dbReference type="CDD" id="cd12131">
    <property type="entry name" value="HGbI-like"/>
    <property type="match status" value="1"/>
</dbReference>
<name>A0A1V8MB81_9GAMM</name>
<accession>A0A1V8MB81</accession>
<dbReference type="InterPro" id="IPR000971">
    <property type="entry name" value="Globin"/>
</dbReference>
<keyword evidence="1" id="KW-0813">Transport</keyword>
<protein>
    <submittedName>
        <fullName evidence="3">Hemin receptor</fullName>
    </submittedName>
</protein>
<dbReference type="GO" id="GO:0005344">
    <property type="term" value="F:oxygen carrier activity"/>
    <property type="evidence" value="ECO:0007669"/>
    <property type="project" value="UniProtKB-KW"/>
</dbReference>
<sequence>MTPEQIKYIRNSWRRIMPVKEKFAELFYIRLFELDPKVKSLFRGKLDFQGEKLMTTLNVVVNSIDDFQAVEAMLQAMGNRHIIYGVQAAHYETVGAALLWVLEQNLGDYFTDEVEDAWVTAYSLIASTMKKTAYP</sequence>
<dbReference type="AlphaFoldDB" id="A0A1V8MB81"/>
<keyword evidence="4" id="KW-1185">Reference proteome</keyword>
<dbReference type="InterPro" id="IPR012292">
    <property type="entry name" value="Globin/Proto"/>
</dbReference>
<evidence type="ECO:0000256" key="1">
    <source>
        <dbReference type="RuleBase" id="RU000356"/>
    </source>
</evidence>
<reference evidence="3 4" key="1">
    <citation type="submission" date="2015-12" db="EMBL/GenBank/DDBJ databases">
        <authorList>
            <person name="Shamseldin A."/>
            <person name="Moawad H."/>
            <person name="Abd El-Rahim W.M."/>
            <person name="Sadowsky M.J."/>
        </authorList>
    </citation>
    <scope>NUCLEOTIDE SEQUENCE [LARGE SCALE GENOMIC DNA]</scope>
    <source>
        <strain evidence="3 4">WF1</strain>
    </source>
</reference>
<evidence type="ECO:0000313" key="4">
    <source>
        <dbReference type="Proteomes" id="UP000191980"/>
    </source>
</evidence>
<proteinExistence type="inferred from homology"/>
<comment type="caution">
    <text evidence="3">The sequence shown here is derived from an EMBL/GenBank/DDBJ whole genome shotgun (WGS) entry which is preliminary data.</text>
</comment>
<dbReference type="STRING" id="1420851.AU255_11965"/>
<dbReference type="GO" id="GO:0071500">
    <property type="term" value="P:cellular response to nitrosative stress"/>
    <property type="evidence" value="ECO:0007669"/>
    <property type="project" value="TreeGrafter"/>
</dbReference>
<feature type="domain" description="Globin" evidence="2">
    <location>
        <begin position="1"/>
        <end position="134"/>
    </location>
</feature>
<dbReference type="InterPro" id="IPR009050">
    <property type="entry name" value="Globin-like_sf"/>
</dbReference>
<dbReference type="PRINTS" id="PR00188">
    <property type="entry name" value="PLANTGLOBIN"/>
</dbReference>
<dbReference type="GO" id="GO:0071949">
    <property type="term" value="F:FAD binding"/>
    <property type="evidence" value="ECO:0007669"/>
    <property type="project" value="TreeGrafter"/>
</dbReference>
<dbReference type="OrthoDB" id="9801223at2"/>
<dbReference type="Proteomes" id="UP000191980">
    <property type="component" value="Unassembled WGS sequence"/>
</dbReference>
<dbReference type="EMBL" id="LPUF01000001">
    <property type="protein sequence ID" value="OQK18768.1"/>
    <property type="molecule type" value="Genomic_DNA"/>
</dbReference>
<dbReference type="Gene3D" id="1.10.490.10">
    <property type="entry name" value="Globins"/>
    <property type="match status" value="1"/>
</dbReference>
<dbReference type="GO" id="GO:0008941">
    <property type="term" value="F:nitric oxide dioxygenase NAD(P)H activity"/>
    <property type="evidence" value="ECO:0007669"/>
    <property type="project" value="TreeGrafter"/>
</dbReference>
<keyword evidence="1" id="KW-0408">Iron</keyword>
<dbReference type="GO" id="GO:0046210">
    <property type="term" value="P:nitric oxide catabolic process"/>
    <property type="evidence" value="ECO:0007669"/>
    <property type="project" value="TreeGrafter"/>
</dbReference>
<dbReference type="PANTHER" id="PTHR43396">
    <property type="entry name" value="FLAVOHEMOPROTEIN"/>
    <property type="match status" value="1"/>
</dbReference>
<evidence type="ECO:0000259" key="2">
    <source>
        <dbReference type="PROSITE" id="PS01033"/>
    </source>
</evidence>
<gene>
    <name evidence="3" type="ORF">AU255_11965</name>
</gene>
<organism evidence="3 4">
    <name type="scientific">Methyloprofundus sedimenti</name>
    <dbReference type="NCBI Taxonomy" id="1420851"/>
    <lineage>
        <taxon>Bacteria</taxon>
        <taxon>Pseudomonadati</taxon>
        <taxon>Pseudomonadota</taxon>
        <taxon>Gammaproteobacteria</taxon>
        <taxon>Methylococcales</taxon>
        <taxon>Methylococcaceae</taxon>
        <taxon>Methyloprofundus</taxon>
    </lineage>
</organism>